<evidence type="ECO:0000256" key="5">
    <source>
        <dbReference type="ARBA" id="ARBA00022747"/>
    </source>
</evidence>
<keyword evidence="5" id="KW-0680">Restriction system</keyword>
<dbReference type="PROSITE" id="PS00094">
    <property type="entry name" value="C5_MTASE_1"/>
    <property type="match status" value="1"/>
</dbReference>
<comment type="caution">
    <text evidence="8">The sequence shown here is derived from an EMBL/GenBank/DDBJ whole genome shotgun (WGS) entry which is preliminary data.</text>
</comment>
<evidence type="ECO:0000256" key="4">
    <source>
        <dbReference type="ARBA" id="ARBA00022691"/>
    </source>
</evidence>
<dbReference type="Gene3D" id="3.90.120.10">
    <property type="entry name" value="DNA Methylase, subunit A, domain 2"/>
    <property type="match status" value="1"/>
</dbReference>
<organism evidence="8 9">
    <name type="scientific">Thiovibrio frasassiensis</name>
    <dbReference type="NCBI Taxonomy" id="2984131"/>
    <lineage>
        <taxon>Bacteria</taxon>
        <taxon>Pseudomonadati</taxon>
        <taxon>Thermodesulfobacteriota</taxon>
        <taxon>Desulfobulbia</taxon>
        <taxon>Desulfobulbales</taxon>
        <taxon>Thiovibrionaceae</taxon>
        <taxon>Thiovibrio</taxon>
    </lineage>
</organism>
<dbReference type="PANTHER" id="PTHR10629">
    <property type="entry name" value="CYTOSINE-SPECIFIC METHYLTRANSFERASE"/>
    <property type="match status" value="1"/>
</dbReference>
<evidence type="ECO:0000256" key="6">
    <source>
        <dbReference type="ARBA" id="ARBA00047422"/>
    </source>
</evidence>
<dbReference type="GO" id="GO:0009307">
    <property type="term" value="P:DNA restriction-modification system"/>
    <property type="evidence" value="ECO:0007669"/>
    <property type="project" value="UniProtKB-KW"/>
</dbReference>
<dbReference type="EMBL" id="JAPHEH010000001">
    <property type="protein sequence ID" value="MDG4476857.1"/>
    <property type="molecule type" value="Genomic_DNA"/>
</dbReference>
<reference evidence="8" key="2">
    <citation type="submission" date="2022-10" db="EMBL/GenBank/DDBJ databases">
        <authorList>
            <person name="Aronson H.S."/>
        </authorList>
    </citation>
    <scope>NUCLEOTIDE SEQUENCE</scope>
    <source>
        <strain evidence="8">RS19-109</strain>
    </source>
</reference>
<keyword evidence="2 7" id="KW-0489">Methyltransferase</keyword>
<dbReference type="InterPro" id="IPR029063">
    <property type="entry name" value="SAM-dependent_MTases_sf"/>
</dbReference>
<name>A0A9X4RR18_9BACT</name>
<evidence type="ECO:0000256" key="2">
    <source>
        <dbReference type="ARBA" id="ARBA00022603"/>
    </source>
</evidence>
<dbReference type="AlphaFoldDB" id="A0A9X4RR18"/>
<dbReference type="PRINTS" id="PR00105">
    <property type="entry name" value="C5METTRFRASE"/>
</dbReference>
<feature type="active site" evidence="7">
    <location>
        <position position="80"/>
    </location>
</feature>
<dbReference type="GO" id="GO:0003886">
    <property type="term" value="F:DNA (cytosine-5-)-methyltransferase activity"/>
    <property type="evidence" value="ECO:0007669"/>
    <property type="project" value="UniProtKB-EC"/>
</dbReference>
<keyword evidence="4 7" id="KW-0949">S-adenosyl-L-methionine</keyword>
<proteinExistence type="inferred from homology"/>
<dbReference type="PANTHER" id="PTHR10629:SF52">
    <property type="entry name" value="DNA (CYTOSINE-5)-METHYLTRANSFERASE 1"/>
    <property type="match status" value="1"/>
</dbReference>
<dbReference type="Proteomes" id="UP001154240">
    <property type="component" value="Unassembled WGS sequence"/>
</dbReference>
<keyword evidence="9" id="KW-1185">Reference proteome</keyword>
<evidence type="ECO:0000256" key="1">
    <source>
        <dbReference type="ARBA" id="ARBA00011975"/>
    </source>
</evidence>
<comment type="similarity">
    <text evidence="7">Belongs to the class I-like SAM-binding methyltransferase superfamily. C5-methyltransferase family.</text>
</comment>
<dbReference type="InterPro" id="IPR050390">
    <property type="entry name" value="C5-Methyltransferase"/>
</dbReference>
<evidence type="ECO:0000313" key="8">
    <source>
        <dbReference type="EMBL" id="MDG4476857.1"/>
    </source>
</evidence>
<dbReference type="RefSeq" id="WP_307633822.1">
    <property type="nucleotide sequence ID" value="NZ_JAPHEH010000001.1"/>
</dbReference>
<gene>
    <name evidence="8" type="ORF">OLX77_11900</name>
</gene>
<evidence type="ECO:0000256" key="3">
    <source>
        <dbReference type="ARBA" id="ARBA00022679"/>
    </source>
</evidence>
<dbReference type="GO" id="GO:0032259">
    <property type="term" value="P:methylation"/>
    <property type="evidence" value="ECO:0007669"/>
    <property type="project" value="UniProtKB-KW"/>
</dbReference>
<protein>
    <recommendedName>
        <fullName evidence="1">DNA (cytosine-5-)-methyltransferase</fullName>
        <ecNumber evidence="1">2.1.1.37</ecNumber>
    </recommendedName>
</protein>
<dbReference type="Gene3D" id="3.40.50.150">
    <property type="entry name" value="Vaccinia Virus protein VP39"/>
    <property type="match status" value="1"/>
</dbReference>
<dbReference type="InterPro" id="IPR031303">
    <property type="entry name" value="C5_meth_CS"/>
</dbReference>
<comment type="catalytic activity">
    <reaction evidence="6">
        <text>a 2'-deoxycytidine in DNA + S-adenosyl-L-methionine = a 5-methyl-2'-deoxycytidine in DNA + S-adenosyl-L-homocysteine + H(+)</text>
        <dbReference type="Rhea" id="RHEA:13681"/>
        <dbReference type="Rhea" id="RHEA-COMP:11369"/>
        <dbReference type="Rhea" id="RHEA-COMP:11370"/>
        <dbReference type="ChEBI" id="CHEBI:15378"/>
        <dbReference type="ChEBI" id="CHEBI:57856"/>
        <dbReference type="ChEBI" id="CHEBI:59789"/>
        <dbReference type="ChEBI" id="CHEBI:85452"/>
        <dbReference type="ChEBI" id="CHEBI:85454"/>
        <dbReference type="EC" id="2.1.1.37"/>
    </reaction>
</comment>
<keyword evidence="3 7" id="KW-0808">Transferase</keyword>
<reference evidence="8" key="1">
    <citation type="journal article" date="2022" name="bioRxiv">
        <title>Thiovibrio frasassiensisgen. nov., sp. nov., an autotrophic, elemental sulfur disproportionating bacterium isolated from sulfidic karst sediment, and proposal of Thiovibrionaceae fam. nov.</title>
        <authorList>
            <person name="Aronson H."/>
            <person name="Thomas C."/>
            <person name="Bhattacharyya M."/>
            <person name="Eckstein S."/>
            <person name="Jensen S."/>
            <person name="Barco R."/>
            <person name="Macalady J."/>
            <person name="Amend J."/>
        </authorList>
    </citation>
    <scope>NUCLEOTIDE SEQUENCE</scope>
    <source>
        <strain evidence="8">RS19-109</strain>
    </source>
</reference>
<dbReference type="Pfam" id="PF00145">
    <property type="entry name" value="DNA_methylase"/>
    <property type="match status" value="2"/>
</dbReference>
<dbReference type="EC" id="2.1.1.37" evidence="1"/>
<dbReference type="PROSITE" id="PS51679">
    <property type="entry name" value="SAM_MT_C5"/>
    <property type="match status" value="1"/>
</dbReference>
<evidence type="ECO:0000313" key="9">
    <source>
        <dbReference type="Proteomes" id="UP001154240"/>
    </source>
</evidence>
<dbReference type="InterPro" id="IPR018117">
    <property type="entry name" value="C5_DNA_meth_AS"/>
</dbReference>
<dbReference type="InterPro" id="IPR001525">
    <property type="entry name" value="C5_MeTfrase"/>
</dbReference>
<dbReference type="PROSITE" id="PS00095">
    <property type="entry name" value="C5_MTASE_2"/>
    <property type="match status" value="1"/>
</dbReference>
<sequence length="404" mass="45227">MKSVELFAGAGGLAMGVSLAGFESLAVVEWDKWACDTIRENQRRGFPVVREWPLWEGDVRNFDWASIPEGIELLAGGPPCQPFSLAGKHRAFGDKRDMFPATVEAVRKLRPKSFIVENVKGLTRSSFANYYQYILLQLEFPEVVRKDRDSWLEHMKRLQAEKTSGALHLSGLTYNVVPTLVTAADFGIPQKRERVFIVGFRSDLGIKWSFPRTTHSLDALLYSQWVTGEYWERHGISSKSRPALPAKLKGKVRKLADMLFPLTEHPWRTVRDALVDIPDPRQCNDLDFLNHSFQGGAKVYPGHTGSPLDLPAKTLKAGDHGVPGGENMMVLENGDVRYFTARESARLQTFPDGYVFHGSWSEIMRQLGNAVPVALGRRVAASVAEQLAESELHKLARSRGRNVA</sequence>
<dbReference type="GO" id="GO:0044027">
    <property type="term" value="P:negative regulation of gene expression via chromosomal CpG island methylation"/>
    <property type="evidence" value="ECO:0007669"/>
    <property type="project" value="TreeGrafter"/>
</dbReference>
<accession>A0A9X4RR18</accession>
<dbReference type="SUPFAM" id="SSF53335">
    <property type="entry name" value="S-adenosyl-L-methionine-dependent methyltransferases"/>
    <property type="match status" value="1"/>
</dbReference>
<dbReference type="GO" id="GO:0003677">
    <property type="term" value="F:DNA binding"/>
    <property type="evidence" value="ECO:0007669"/>
    <property type="project" value="TreeGrafter"/>
</dbReference>
<evidence type="ECO:0000256" key="7">
    <source>
        <dbReference type="PROSITE-ProRule" id="PRU01016"/>
    </source>
</evidence>